<dbReference type="Gene3D" id="1.10.10.10">
    <property type="entry name" value="Winged helix-like DNA-binding domain superfamily/Winged helix DNA-binding domain"/>
    <property type="match status" value="1"/>
</dbReference>
<comment type="caution">
    <text evidence="7">The sequence shown here is derived from an EMBL/GenBank/DDBJ whole genome shotgun (WGS) entry which is preliminary data.</text>
</comment>
<protein>
    <submittedName>
        <fullName evidence="7">LysR family transcriptional regulator</fullName>
    </submittedName>
</protein>
<organism evidence="7 8">
    <name type="scientific">Frankia umida</name>
    <dbReference type="NCBI Taxonomy" id="573489"/>
    <lineage>
        <taxon>Bacteria</taxon>
        <taxon>Bacillati</taxon>
        <taxon>Actinomycetota</taxon>
        <taxon>Actinomycetes</taxon>
        <taxon>Frankiales</taxon>
        <taxon>Frankiaceae</taxon>
        <taxon>Frankia</taxon>
    </lineage>
</organism>
<keyword evidence="8" id="KW-1185">Reference proteome</keyword>
<dbReference type="PRINTS" id="PR00039">
    <property type="entry name" value="HTHLYSR"/>
</dbReference>
<dbReference type="InterPro" id="IPR036390">
    <property type="entry name" value="WH_DNA-bd_sf"/>
</dbReference>
<feature type="compositionally biased region" description="Gly residues" evidence="5">
    <location>
        <begin position="295"/>
        <end position="307"/>
    </location>
</feature>
<keyword evidence="4" id="KW-0804">Transcription</keyword>
<dbReference type="SUPFAM" id="SSF53850">
    <property type="entry name" value="Periplasmic binding protein-like II"/>
    <property type="match status" value="1"/>
</dbReference>
<dbReference type="Proteomes" id="UP001201873">
    <property type="component" value="Unassembled WGS sequence"/>
</dbReference>
<reference evidence="7 8" key="1">
    <citation type="submission" date="2022-04" db="EMBL/GenBank/DDBJ databases">
        <title>Genome diversity in the genus Frankia.</title>
        <authorList>
            <person name="Carlos-Shanley C."/>
            <person name="Hahn D."/>
        </authorList>
    </citation>
    <scope>NUCLEOTIDE SEQUENCE [LARGE SCALE GENOMIC DNA]</scope>
    <source>
        <strain evidence="7 8">Ag45/Mut15</strain>
    </source>
</reference>
<evidence type="ECO:0000256" key="2">
    <source>
        <dbReference type="ARBA" id="ARBA00023015"/>
    </source>
</evidence>
<gene>
    <name evidence="7" type="ORF">MXD59_12985</name>
</gene>
<dbReference type="PANTHER" id="PTHR30346">
    <property type="entry name" value="TRANSCRIPTIONAL DUAL REGULATOR HCAR-RELATED"/>
    <property type="match status" value="1"/>
</dbReference>
<dbReference type="PROSITE" id="PS50931">
    <property type="entry name" value="HTH_LYSR"/>
    <property type="match status" value="1"/>
</dbReference>
<keyword evidence="3" id="KW-0238">DNA-binding</keyword>
<name>A0ABT0JYR1_9ACTN</name>
<evidence type="ECO:0000313" key="7">
    <source>
        <dbReference type="EMBL" id="MCK9876682.1"/>
    </source>
</evidence>
<feature type="region of interest" description="Disordered" evidence="5">
    <location>
        <begin position="281"/>
        <end position="318"/>
    </location>
</feature>
<dbReference type="Pfam" id="PF00126">
    <property type="entry name" value="HTH_1"/>
    <property type="match status" value="1"/>
</dbReference>
<evidence type="ECO:0000256" key="5">
    <source>
        <dbReference type="SAM" id="MobiDB-lite"/>
    </source>
</evidence>
<dbReference type="Gene3D" id="3.40.190.10">
    <property type="entry name" value="Periplasmic binding protein-like II"/>
    <property type="match status" value="2"/>
</dbReference>
<dbReference type="PANTHER" id="PTHR30346:SF0">
    <property type="entry name" value="HCA OPERON TRANSCRIPTIONAL ACTIVATOR HCAR"/>
    <property type="match status" value="1"/>
</dbReference>
<proteinExistence type="inferred from homology"/>
<evidence type="ECO:0000256" key="4">
    <source>
        <dbReference type="ARBA" id="ARBA00023163"/>
    </source>
</evidence>
<accession>A0ABT0JYR1</accession>
<dbReference type="Pfam" id="PF03466">
    <property type="entry name" value="LysR_substrate"/>
    <property type="match status" value="1"/>
</dbReference>
<evidence type="ECO:0000256" key="3">
    <source>
        <dbReference type="ARBA" id="ARBA00023125"/>
    </source>
</evidence>
<dbReference type="InterPro" id="IPR036388">
    <property type="entry name" value="WH-like_DNA-bd_sf"/>
</dbReference>
<sequence>MSAPEWSGAELEVRELRYFVAVAEELHFGRAAERLAMAQPPLSRAIRELERRLGARLLERTTRRVELTPAGQVLLRDARVALEAVTAAARRTRHAARPAPTLRVALKADYDAGMLPAILAAYREQETTIEVELLLGGLGEQERALRDGRADVALLPTPAEPRGLELEPVLIEPRLVALAAGDELATRATLSLADLRGRLLPTELPAASTPRDLAQIFMLVELGTIIWYPPMSLAQRHPRPGLVYRHVTDLAPATLCVAWPSECRSSAVAAFVRATSGVAAARAREGAPQRTDPSGGTGTAGPGGAVGGSVPLPATAGA</sequence>
<evidence type="ECO:0000256" key="1">
    <source>
        <dbReference type="ARBA" id="ARBA00009437"/>
    </source>
</evidence>
<evidence type="ECO:0000259" key="6">
    <source>
        <dbReference type="PROSITE" id="PS50931"/>
    </source>
</evidence>
<comment type="similarity">
    <text evidence="1">Belongs to the LysR transcriptional regulatory family.</text>
</comment>
<dbReference type="SUPFAM" id="SSF46785">
    <property type="entry name" value="Winged helix' DNA-binding domain"/>
    <property type="match status" value="1"/>
</dbReference>
<dbReference type="RefSeq" id="WP_248824911.1">
    <property type="nucleotide sequence ID" value="NZ_JALKFT010000011.1"/>
</dbReference>
<dbReference type="EMBL" id="JALKFT010000011">
    <property type="protein sequence ID" value="MCK9876682.1"/>
    <property type="molecule type" value="Genomic_DNA"/>
</dbReference>
<keyword evidence="2" id="KW-0805">Transcription regulation</keyword>
<dbReference type="InterPro" id="IPR000847">
    <property type="entry name" value="LysR_HTH_N"/>
</dbReference>
<feature type="domain" description="HTH lysR-type" evidence="6">
    <location>
        <begin position="11"/>
        <end position="68"/>
    </location>
</feature>
<dbReference type="InterPro" id="IPR005119">
    <property type="entry name" value="LysR_subst-bd"/>
</dbReference>
<evidence type="ECO:0000313" key="8">
    <source>
        <dbReference type="Proteomes" id="UP001201873"/>
    </source>
</evidence>